<accession>A0ABS1LWS9</accession>
<organism evidence="5 6">
    <name type="scientific">Lactobacillus kitasatonis</name>
    <dbReference type="NCBI Taxonomy" id="237446"/>
    <lineage>
        <taxon>Bacteria</taxon>
        <taxon>Bacillati</taxon>
        <taxon>Bacillota</taxon>
        <taxon>Bacilli</taxon>
        <taxon>Lactobacillales</taxon>
        <taxon>Lactobacillaceae</taxon>
        <taxon>Lactobacillus</taxon>
    </lineage>
</organism>
<evidence type="ECO:0000313" key="6">
    <source>
        <dbReference type="Proteomes" id="UP000640912"/>
    </source>
</evidence>
<evidence type="ECO:0000256" key="3">
    <source>
        <dbReference type="ARBA" id="ARBA00022691"/>
    </source>
</evidence>
<dbReference type="Gene3D" id="3.40.50.150">
    <property type="entry name" value="Vaccinia Virus protein VP39"/>
    <property type="match status" value="1"/>
</dbReference>
<evidence type="ECO:0000256" key="1">
    <source>
        <dbReference type="ARBA" id="ARBA00022603"/>
    </source>
</evidence>
<dbReference type="PANTHER" id="PTHR11061:SF30">
    <property type="entry name" value="TRNA (URACIL(54)-C(5))-METHYLTRANSFERASE"/>
    <property type="match status" value="1"/>
</dbReference>
<comment type="similarity">
    <text evidence="4">Belongs to the class I-like SAM-binding methyltransferase superfamily. RNA M5U methyltransferase family.</text>
</comment>
<dbReference type="InterPro" id="IPR029063">
    <property type="entry name" value="SAM-dependent_MTases_sf"/>
</dbReference>
<evidence type="ECO:0000256" key="2">
    <source>
        <dbReference type="ARBA" id="ARBA00022679"/>
    </source>
</evidence>
<keyword evidence="1 4" id="KW-0489">Methyltransferase</keyword>
<proteinExistence type="inferred from homology"/>
<keyword evidence="6" id="KW-1185">Reference proteome</keyword>
<gene>
    <name evidence="5" type="ORF">JEM47_09280</name>
</gene>
<dbReference type="PROSITE" id="PS51687">
    <property type="entry name" value="SAM_MT_RNA_M5U"/>
    <property type="match status" value="1"/>
</dbReference>
<dbReference type="PANTHER" id="PTHR11061">
    <property type="entry name" value="RNA M5U METHYLTRANSFERASE"/>
    <property type="match status" value="1"/>
</dbReference>
<comment type="caution">
    <text evidence="4">Lacks conserved residue(s) required for the propagation of feature annotation.</text>
</comment>
<keyword evidence="3 4" id="KW-0949">S-adenosyl-L-methionine</keyword>
<dbReference type="Proteomes" id="UP000640912">
    <property type="component" value="Unassembled WGS sequence"/>
</dbReference>
<dbReference type="Gene3D" id="2.40.50.1070">
    <property type="match status" value="1"/>
</dbReference>
<comment type="caution">
    <text evidence="5">The sequence shown here is derived from an EMBL/GenBank/DDBJ whole genome shotgun (WGS) entry which is preliminary data.</text>
</comment>
<dbReference type="SUPFAM" id="SSF53335">
    <property type="entry name" value="S-adenosyl-L-methionine-dependent methyltransferases"/>
    <property type="match status" value="1"/>
</dbReference>
<keyword evidence="2 4" id="KW-0808">Transferase</keyword>
<sequence length="194" mass="22121">MLTKEGLDGIEVEDVIVSSLQKHYRNEVVFPVRKVNEQIEIGFYEPRTTNSIPLNNFVTTNSDIEKVLFGVRDILRELDVSVYDPDTNTVFVRDIDVRRSETNDGMIITLVTHNKDDVKLLELSGLITEKFHNVNGIVLNFNPHKTNEIFGKENIPVWGNDFIEDKINGVSFEISPKSFFQPNGGQLKTIVEKL</sequence>
<reference evidence="5 6" key="1">
    <citation type="journal article" date="2021" name="Microorganisms">
        <title>Dual Inhibition of Salmonella enterica and Clostridium perfringens by New Probiotic Candidates Isolated from Chicken Intestinal Mucosa.</title>
        <authorList>
            <person name="Lone A."/>
            <person name="Mottawea W."/>
            <person name="Ait Chait Y."/>
            <person name="Hammami R."/>
        </authorList>
    </citation>
    <scope>NUCLEOTIDE SEQUENCE [LARGE SCALE GENOMIC DNA]</scope>
    <source>
        <strain evidence="5 6">A12</strain>
    </source>
</reference>
<evidence type="ECO:0000256" key="4">
    <source>
        <dbReference type="PROSITE-ProRule" id="PRU01024"/>
    </source>
</evidence>
<feature type="binding site" evidence="4">
    <location>
        <position position="181"/>
    </location>
    <ligand>
        <name>S-adenosyl-L-methionine</name>
        <dbReference type="ChEBI" id="CHEBI:59789"/>
    </ligand>
</feature>
<dbReference type="EMBL" id="JAEHNR010000114">
    <property type="protein sequence ID" value="MBL1072641.1"/>
    <property type="molecule type" value="Genomic_DNA"/>
</dbReference>
<dbReference type="RefSeq" id="WP_202018634.1">
    <property type="nucleotide sequence ID" value="NZ_JAEHNR010000114.1"/>
</dbReference>
<dbReference type="InterPro" id="IPR010280">
    <property type="entry name" value="U5_MeTrfase_fam"/>
</dbReference>
<evidence type="ECO:0000313" key="5">
    <source>
        <dbReference type="EMBL" id="MBL1072641.1"/>
    </source>
</evidence>
<name>A0ABS1LWS9_9LACO</name>
<protein>
    <submittedName>
        <fullName evidence="5">Uncharacterized protein</fullName>
    </submittedName>
</protein>